<reference evidence="1 2" key="1">
    <citation type="submission" date="2017-06" db="EMBL/GenBank/DDBJ databases">
        <authorList>
            <person name="Kim H.J."/>
            <person name="Triplett B.A."/>
        </authorList>
    </citation>
    <scope>NUCLEOTIDE SEQUENCE [LARGE SCALE GENOMIC DNA]</scope>
    <source>
        <strain evidence="1 2">DSM 11445</strain>
    </source>
</reference>
<dbReference type="EMBL" id="FZON01000097">
    <property type="protein sequence ID" value="SNT32381.1"/>
    <property type="molecule type" value="Genomic_DNA"/>
</dbReference>
<dbReference type="RefSeq" id="WP_141135971.1">
    <property type="nucleotide sequence ID" value="NZ_FZON01000097.1"/>
</dbReference>
<dbReference type="AlphaFoldDB" id="A0A239LPK7"/>
<proteinExistence type="predicted"/>
<dbReference type="InterPro" id="IPR046579">
    <property type="entry name" value="DUF6639"/>
</dbReference>
<sequence length="227" mass="24544">MNFSTFLAAAALATFPCEGTVAETLLCADGEVAIESADRALSLRVCSVVERARPLLNACHLYQSSPIVLQVGDHGTSLIHGCMGTYDPKTETIRVSDPGTLTDIVSAETFMGRMSAEKLFESLVVHELSHGFLKQTAEQRALCLVDHEYTAYAIQLSWLDAQEPGAVDRLLGDIKDKDVSYLNDFIALAAPDLFAKAVWAHFSASENGCAFIGQLVSGHASLYRESN</sequence>
<dbReference type="Proteomes" id="UP000198440">
    <property type="component" value="Unassembled WGS sequence"/>
</dbReference>
<name>A0A239LPK7_9RHOB</name>
<dbReference type="OrthoDB" id="7830139at2"/>
<organism evidence="1 2">
    <name type="scientific">Antarctobacter heliothermus</name>
    <dbReference type="NCBI Taxonomy" id="74033"/>
    <lineage>
        <taxon>Bacteria</taxon>
        <taxon>Pseudomonadati</taxon>
        <taxon>Pseudomonadota</taxon>
        <taxon>Alphaproteobacteria</taxon>
        <taxon>Rhodobacterales</taxon>
        <taxon>Roseobacteraceae</taxon>
        <taxon>Antarctobacter</taxon>
    </lineage>
</organism>
<accession>A0A239LPK7</accession>
<dbReference type="Pfam" id="PF20344">
    <property type="entry name" value="DUF6639"/>
    <property type="match status" value="1"/>
</dbReference>
<protein>
    <submittedName>
        <fullName evidence="1">Uncharacterized protein</fullName>
    </submittedName>
</protein>
<evidence type="ECO:0000313" key="2">
    <source>
        <dbReference type="Proteomes" id="UP000198440"/>
    </source>
</evidence>
<evidence type="ECO:0000313" key="1">
    <source>
        <dbReference type="EMBL" id="SNT32381.1"/>
    </source>
</evidence>
<gene>
    <name evidence="1" type="ORF">SAMN04488078_10972</name>
</gene>